<dbReference type="Pfam" id="PF01656">
    <property type="entry name" value="CbiA"/>
    <property type="match status" value="1"/>
</dbReference>
<proteinExistence type="predicted"/>
<evidence type="ECO:0000313" key="2">
    <source>
        <dbReference type="EMBL" id="TWB09320.1"/>
    </source>
</evidence>
<dbReference type="AlphaFoldDB" id="A0A560EIW8"/>
<dbReference type="InterPro" id="IPR002586">
    <property type="entry name" value="CobQ/CobB/MinD/ParA_Nub-bd_dom"/>
</dbReference>
<evidence type="ECO:0000259" key="1">
    <source>
        <dbReference type="Pfam" id="PF01656"/>
    </source>
</evidence>
<dbReference type="InterPro" id="IPR048089">
    <property type="entry name" value="McdA"/>
</dbReference>
<dbReference type="PANTHER" id="PTHR13696">
    <property type="entry name" value="P-LOOP CONTAINING NUCLEOSIDE TRIPHOSPHATE HYDROLASE"/>
    <property type="match status" value="1"/>
</dbReference>
<dbReference type="SUPFAM" id="SSF52540">
    <property type="entry name" value="P-loop containing nucleoside triphosphate hydrolases"/>
    <property type="match status" value="1"/>
</dbReference>
<sequence>MPAMGDSMRTVAIISQKGGTGKTTLTLHLAVAADREGQSVAVIDLDPQASSAGWKDSRPGEAPYVIALPHSRLQQALQAAQDGGADLALIDTAPHSEGAALAAAKAADVVLIPCRPGILDLRAIGTTAELVKLAGKPAYVVLNTMPARASQVLADARAAVAVHGLDVAPVSIQQRAAFAHALTLGQTAQEYEPEGKAADEAAQLYRWLRSVLPASA</sequence>
<dbReference type="NCBIfam" id="NF041546">
    <property type="entry name" value="ParA_partition"/>
    <property type="match status" value="1"/>
</dbReference>
<name>A0A560EIW8_9PROT</name>
<gene>
    <name evidence="2" type="ORF">FBZ89_1424</name>
</gene>
<dbReference type="InterPro" id="IPR050678">
    <property type="entry name" value="DNA_Partitioning_ATPase"/>
</dbReference>
<comment type="caution">
    <text evidence="2">The sequence shown here is derived from an EMBL/GenBank/DDBJ whole genome shotgun (WGS) entry which is preliminary data.</text>
</comment>
<protein>
    <submittedName>
        <fullName evidence="2">Plasmid segregation oscillating ATPase ParF</fullName>
    </submittedName>
</protein>
<reference evidence="2 3" key="1">
    <citation type="submission" date="2019-06" db="EMBL/GenBank/DDBJ databases">
        <title>Genomic Encyclopedia of Type Strains, Phase IV (KMG-V): Genome sequencing to study the core and pangenomes of soil and plant-associated prokaryotes.</title>
        <authorList>
            <person name="Whitman W."/>
        </authorList>
    </citation>
    <scope>NUCLEOTIDE SEQUENCE [LARGE SCALE GENOMIC DNA]</scope>
    <source>
        <strain evidence="2 3">BR 11880</strain>
    </source>
</reference>
<dbReference type="CDD" id="cd02042">
    <property type="entry name" value="ParAB_family"/>
    <property type="match status" value="1"/>
</dbReference>
<evidence type="ECO:0000313" key="3">
    <source>
        <dbReference type="Proteomes" id="UP000319859"/>
    </source>
</evidence>
<dbReference type="Proteomes" id="UP000319859">
    <property type="component" value="Unassembled WGS sequence"/>
</dbReference>
<dbReference type="PANTHER" id="PTHR13696:SF96">
    <property type="entry name" value="COBQ_COBB_MIND_PARA NUCLEOTIDE BINDING DOMAIN-CONTAINING PROTEIN"/>
    <property type="match status" value="1"/>
</dbReference>
<accession>A0A560EIW8</accession>
<dbReference type="PIRSF" id="PIRSF009320">
    <property type="entry name" value="Nuc_binding_HP_1000"/>
    <property type="match status" value="1"/>
</dbReference>
<dbReference type="EMBL" id="VITN01000042">
    <property type="protein sequence ID" value="TWB09320.1"/>
    <property type="molecule type" value="Genomic_DNA"/>
</dbReference>
<organism evidence="2 3">
    <name type="scientific">Nitrospirillum amazonense</name>
    <dbReference type="NCBI Taxonomy" id="28077"/>
    <lineage>
        <taxon>Bacteria</taxon>
        <taxon>Pseudomonadati</taxon>
        <taxon>Pseudomonadota</taxon>
        <taxon>Alphaproteobacteria</taxon>
        <taxon>Rhodospirillales</taxon>
        <taxon>Azospirillaceae</taxon>
        <taxon>Nitrospirillum</taxon>
    </lineage>
</organism>
<feature type="domain" description="CobQ/CobB/MinD/ParA nucleotide binding" evidence="1">
    <location>
        <begin position="11"/>
        <end position="182"/>
    </location>
</feature>
<dbReference type="InterPro" id="IPR027417">
    <property type="entry name" value="P-loop_NTPase"/>
</dbReference>
<dbReference type="Gene3D" id="3.40.50.300">
    <property type="entry name" value="P-loop containing nucleotide triphosphate hydrolases"/>
    <property type="match status" value="1"/>
</dbReference>